<sequence>MEARQFKRFSEERMAHDQQEIMELEDCLYQREQTIQALTCESNEHHDAELDNESIDIEERIDQLERSPKHSLVREIYTVDSVHNVGSFENDQAKLGTYDDLNSARSESS</sequence>
<protein>
    <submittedName>
        <fullName evidence="1">Uncharacterized protein</fullName>
    </submittedName>
</protein>
<proteinExistence type="predicted"/>
<name>A0ACB9DWJ9_CICIN</name>
<dbReference type="EMBL" id="CM042012">
    <property type="protein sequence ID" value="KAI3751104.1"/>
    <property type="molecule type" value="Genomic_DNA"/>
</dbReference>
<gene>
    <name evidence="1" type="ORF">L2E82_22150</name>
</gene>
<evidence type="ECO:0000313" key="1">
    <source>
        <dbReference type="EMBL" id="KAI3751104.1"/>
    </source>
</evidence>
<reference evidence="2" key="1">
    <citation type="journal article" date="2022" name="Mol. Ecol. Resour.">
        <title>The genomes of chicory, endive, great burdock and yacon provide insights into Asteraceae palaeo-polyploidization history and plant inulin production.</title>
        <authorList>
            <person name="Fan W."/>
            <person name="Wang S."/>
            <person name="Wang H."/>
            <person name="Wang A."/>
            <person name="Jiang F."/>
            <person name="Liu H."/>
            <person name="Zhao H."/>
            <person name="Xu D."/>
            <person name="Zhang Y."/>
        </authorList>
    </citation>
    <scope>NUCLEOTIDE SEQUENCE [LARGE SCALE GENOMIC DNA]</scope>
    <source>
        <strain evidence="2">cv. Punajuju</strain>
    </source>
</reference>
<accession>A0ACB9DWJ9</accession>
<evidence type="ECO:0000313" key="2">
    <source>
        <dbReference type="Proteomes" id="UP001055811"/>
    </source>
</evidence>
<reference evidence="1 2" key="2">
    <citation type="journal article" date="2022" name="Mol. Ecol. Resour.">
        <title>The genomes of chicory, endive, great burdock and yacon provide insights into Asteraceae paleo-polyploidization history and plant inulin production.</title>
        <authorList>
            <person name="Fan W."/>
            <person name="Wang S."/>
            <person name="Wang H."/>
            <person name="Wang A."/>
            <person name="Jiang F."/>
            <person name="Liu H."/>
            <person name="Zhao H."/>
            <person name="Xu D."/>
            <person name="Zhang Y."/>
        </authorList>
    </citation>
    <scope>NUCLEOTIDE SEQUENCE [LARGE SCALE GENOMIC DNA]</scope>
    <source>
        <strain evidence="2">cv. Punajuju</strain>
        <tissue evidence="1">Leaves</tissue>
    </source>
</reference>
<comment type="caution">
    <text evidence="1">The sequence shown here is derived from an EMBL/GenBank/DDBJ whole genome shotgun (WGS) entry which is preliminary data.</text>
</comment>
<dbReference type="Proteomes" id="UP001055811">
    <property type="component" value="Linkage Group LG04"/>
</dbReference>
<organism evidence="1 2">
    <name type="scientific">Cichorium intybus</name>
    <name type="common">Chicory</name>
    <dbReference type="NCBI Taxonomy" id="13427"/>
    <lineage>
        <taxon>Eukaryota</taxon>
        <taxon>Viridiplantae</taxon>
        <taxon>Streptophyta</taxon>
        <taxon>Embryophyta</taxon>
        <taxon>Tracheophyta</taxon>
        <taxon>Spermatophyta</taxon>
        <taxon>Magnoliopsida</taxon>
        <taxon>eudicotyledons</taxon>
        <taxon>Gunneridae</taxon>
        <taxon>Pentapetalae</taxon>
        <taxon>asterids</taxon>
        <taxon>campanulids</taxon>
        <taxon>Asterales</taxon>
        <taxon>Asteraceae</taxon>
        <taxon>Cichorioideae</taxon>
        <taxon>Cichorieae</taxon>
        <taxon>Cichoriinae</taxon>
        <taxon>Cichorium</taxon>
    </lineage>
</organism>
<keyword evidence="2" id="KW-1185">Reference proteome</keyword>